<evidence type="ECO:0000313" key="1">
    <source>
        <dbReference type="EMBL" id="RNA21255.1"/>
    </source>
</evidence>
<proteinExistence type="predicted"/>
<dbReference type="EMBL" id="REGN01003704">
    <property type="protein sequence ID" value="RNA21255.1"/>
    <property type="molecule type" value="Genomic_DNA"/>
</dbReference>
<protein>
    <submittedName>
        <fullName evidence="1">Uncharacterized protein</fullName>
    </submittedName>
</protein>
<name>A0A3M7RD91_BRAPC</name>
<gene>
    <name evidence="1" type="ORF">BpHYR1_020361</name>
</gene>
<accession>A0A3M7RD91</accession>
<keyword evidence="2" id="KW-1185">Reference proteome</keyword>
<reference evidence="1 2" key="1">
    <citation type="journal article" date="2018" name="Sci. Rep.">
        <title>Genomic signatures of local adaptation to the degree of environmental predictability in rotifers.</title>
        <authorList>
            <person name="Franch-Gras L."/>
            <person name="Hahn C."/>
            <person name="Garcia-Roger E.M."/>
            <person name="Carmona M.J."/>
            <person name="Serra M."/>
            <person name="Gomez A."/>
        </authorList>
    </citation>
    <scope>NUCLEOTIDE SEQUENCE [LARGE SCALE GENOMIC DNA]</scope>
    <source>
        <strain evidence="1">HYR1</strain>
    </source>
</reference>
<organism evidence="1 2">
    <name type="scientific">Brachionus plicatilis</name>
    <name type="common">Marine rotifer</name>
    <name type="synonym">Brachionus muelleri</name>
    <dbReference type="NCBI Taxonomy" id="10195"/>
    <lineage>
        <taxon>Eukaryota</taxon>
        <taxon>Metazoa</taxon>
        <taxon>Spiralia</taxon>
        <taxon>Gnathifera</taxon>
        <taxon>Rotifera</taxon>
        <taxon>Eurotatoria</taxon>
        <taxon>Monogononta</taxon>
        <taxon>Pseudotrocha</taxon>
        <taxon>Ploima</taxon>
        <taxon>Brachionidae</taxon>
        <taxon>Brachionus</taxon>
    </lineage>
</organism>
<dbReference type="AlphaFoldDB" id="A0A3M7RD91"/>
<dbReference type="Proteomes" id="UP000276133">
    <property type="component" value="Unassembled WGS sequence"/>
</dbReference>
<comment type="caution">
    <text evidence="1">The sequence shown here is derived from an EMBL/GenBank/DDBJ whole genome shotgun (WGS) entry which is preliminary data.</text>
</comment>
<evidence type="ECO:0000313" key="2">
    <source>
        <dbReference type="Proteomes" id="UP000276133"/>
    </source>
</evidence>
<sequence>MIKYKILLKMIIDSHINTQKNAKKKNMVEFTQEFNFNNIKKINTIFWGKGVKIGPNRLYRVIDLILNDSNLETKSVLNIENFNIDLLITKQFINLE</sequence>